<evidence type="ECO:0000313" key="5">
    <source>
        <dbReference type="Proteomes" id="UP001241988"/>
    </source>
</evidence>
<proteinExistence type="predicted"/>
<evidence type="ECO:0000256" key="2">
    <source>
        <dbReference type="SAM" id="Phobius"/>
    </source>
</evidence>
<keyword evidence="2" id="KW-1133">Transmembrane helix</keyword>
<organism evidence="4 5">
    <name type="scientific">Planomicrobium stackebrandtii</name>
    <dbReference type="NCBI Taxonomy" id="253160"/>
    <lineage>
        <taxon>Bacteria</taxon>
        <taxon>Bacillati</taxon>
        <taxon>Bacillota</taxon>
        <taxon>Bacilli</taxon>
        <taxon>Bacillales</taxon>
        <taxon>Caryophanaceae</taxon>
        <taxon>Planomicrobium</taxon>
    </lineage>
</organism>
<name>A0ABU0GV40_9BACL</name>
<dbReference type="CDD" id="cd00093">
    <property type="entry name" value="HTH_XRE"/>
    <property type="match status" value="1"/>
</dbReference>
<keyword evidence="5" id="KW-1185">Reference proteome</keyword>
<protein>
    <submittedName>
        <fullName evidence="4">Transcriptional regulator with XRE-family HTH domain</fullName>
    </submittedName>
</protein>
<dbReference type="PANTHER" id="PTHR46558:SF15">
    <property type="entry name" value="HELIX-TURN-HELIX DOMAIN PROTEIN"/>
    <property type="match status" value="1"/>
</dbReference>
<feature type="transmembrane region" description="Helical" evidence="2">
    <location>
        <begin position="139"/>
        <end position="161"/>
    </location>
</feature>
<dbReference type="Gene3D" id="1.10.260.40">
    <property type="entry name" value="lambda repressor-like DNA-binding domains"/>
    <property type="match status" value="1"/>
</dbReference>
<accession>A0ABU0GV40</accession>
<dbReference type="PANTHER" id="PTHR46558">
    <property type="entry name" value="TRACRIPTIONAL REGULATORY PROTEIN-RELATED-RELATED"/>
    <property type="match status" value="1"/>
</dbReference>
<dbReference type="InterPro" id="IPR001387">
    <property type="entry name" value="Cro/C1-type_HTH"/>
</dbReference>
<evidence type="ECO:0000256" key="1">
    <source>
        <dbReference type="ARBA" id="ARBA00023125"/>
    </source>
</evidence>
<keyword evidence="2" id="KW-0812">Transmembrane</keyword>
<comment type="caution">
    <text evidence="4">The sequence shown here is derived from an EMBL/GenBank/DDBJ whole genome shotgun (WGS) entry which is preliminary data.</text>
</comment>
<feature type="domain" description="HTH cro/C1-type" evidence="3">
    <location>
        <begin position="55"/>
        <end position="109"/>
    </location>
</feature>
<gene>
    <name evidence="4" type="ORF">QOZ98_002049</name>
</gene>
<reference evidence="4 5" key="1">
    <citation type="submission" date="2023-07" db="EMBL/GenBank/DDBJ databases">
        <title>Genomic Encyclopedia of Type Strains, Phase IV (KMG-IV): sequencing the most valuable type-strain genomes for metagenomic binning, comparative biology and taxonomic classification.</title>
        <authorList>
            <person name="Goeker M."/>
        </authorList>
    </citation>
    <scope>NUCLEOTIDE SEQUENCE [LARGE SCALE GENOMIC DNA]</scope>
    <source>
        <strain evidence="4 5">DSM 16419</strain>
    </source>
</reference>
<feature type="transmembrane region" description="Helical" evidence="2">
    <location>
        <begin position="173"/>
        <end position="193"/>
    </location>
</feature>
<dbReference type="PROSITE" id="PS50943">
    <property type="entry name" value="HTH_CROC1"/>
    <property type="match status" value="1"/>
</dbReference>
<dbReference type="InterPro" id="IPR010982">
    <property type="entry name" value="Lambda_DNA-bd_dom_sf"/>
</dbReference>
<sequence length="198" mass="22596">MAALIPFCFIYMNSKESKQRLHPDAPRTIFTLCSCFLILKLEGKASETMVFSERLKSEREKKGWSQADLADKIHVSRQSVSKWETGKNYPSIEVIINLSDLFGVTIDELLRSDEELKDKVIQDSKQLAHPKWKVFCDSVFMLGVFLLVSKIIIFASNYFFGTSIVMPEGVPRFLSNFLPLFLMVAGGIGSDYFKDKYI</sequence>
<keyword evidence="2" id="KW-0472">Membrane</keyword>
<dbReference type="Proteomes" id="UP001241988">
    <property type="component" value="Unassembled WGS sequence"/>
</dbReference>
<evidence type="ECO:0000313" key="4">
    <source>
        <dbReference type="EMBL" id="MDQ0429221.1"/>
    </source>
</evidence>
<dbReference type="SMART" id="SM00530">
    <property type="entry name" value="HTH_XRE"/>
    <property type="match status" value="1"/>
</dbReference>
<dbReference type="EMBL" id="JAUSWB010000005">
    <property type="protein sequence ID" value="MDQ0429221.1"/>
    <property type="molecule type" value="Genomic_DNA"/>
</dbReference>
<keyword evidence="1" id="KW-0238">DNA-binding</keyword>
<evidence type="ECO:0000259" key="3">
    <source>
        <dbReference type="PROSITE" id="PS50943"/>
    </source>
</evidence>
<dbReference type="SUPFAM" id="SSF47413">
    <property type="entry name" value="lambda repressor-like DNA-binding domains"/>
    <property type="match status" value="1"/>
</dbReference>
<dbReference type="Pfam" id="PF01381">
    <property type="entry name" value="HTH_3"/>
    <property type="match status" value="1"/>
</dbReference>